<gene>
    <name evidence="2" type="primary">HRSP12</name>
    <name evidence="4" type="synonym">LOC100197025</name>
</gene>
<dbReference type="GO" id="GO:0019239">
    <property type="term" value="F:deaminase activity"/>
    <property type="evidence" value="ECO:0007669"/>
    <property type="project" value="TreeGrafter"/>
</dbReference>
<dbReference type="GO" id="GO:0005829">
    <property type="term" value="C:cytosol"/>
    <property type="evidence" value="ECO:0007669"/>
    <property type="project" value="TreeGrafter"/>
</dbReference>
<evidence type="ECO:0000313" key="2">
    <source>
        <dbReference type="EMBL" id="CDG70757.1"/>
    </source>
</evidence>
<dbReference type="KEGG" id="hmg:100197025"/>
<dbReference type="InterPro" id="IPR019897">
    <property type="entry name" value="RidA_CS"/>
</dbReference>
<accession>T2MFM6</accession>
<dbReference type="InterPro" id="IPR006175">
    <property type="entry name" value="YjgF/YER057c/UK114"/>
</dbReference>
<dbReference type="OMA" id="IFLTEFK"/>
<dbReference type="RefSeq" id="XP_002163091.1">
    <property type="nucleotide sequence ID" value="XM_002163055.3"/>
</dbReference>
<dbReference type="NCBIfam" id="TIGR00004">
    <property type="entry name" value="Rid family detoxifying hydrolase"/>
    <property type="match status" value="1"/>
</dbReference>
<dbReference type="PANTHER" id="PTHR11803">
    <property type="entry name" value="2-IMINOBUTANOATE/2-IMINOPROPANOATE DEAMINASE RIDA"/>
    <property type="match status" value="1"/>
</dbReference>
<dbReference type="RefSeq" id="XP_065669815.1">
    <property type="nucleotide sequence ID" value="XM_065813743.1"/>
</dbReference>
<dbReference type="Pfam" id="PF01042">
    <property type="entry name" value="Ribonuc_L-PSP"/>
    <property type="match status" value="1"/>
</dbReference>
<sequence>MSSVIRKVIYSAKAPKAIGPYSQAIQVNHVLHISGQLGINAETNDFVSDSVEDQAKQALTNIGYILDAAGSSFDKVIETTVLLADINDFAKVNEIYASFFKVPYPARAAYQCANLPKFGKIEIKSVAIVGDIHDE</sequence>
<evidence type="ECO:0000313" key="4">
    <source>
        <dbReference type="RefSeq" id="XP_065669815.1"/>
    </source>
</evidence>
<protein>
    <submittedName>
        <fullName evidence="4">2-iminobutanoate/2-iminopropanoate deaminase isoform X2</fullName>
    </submittedName>
    <submittedName>
        <fullName evidence="2">Ribonuclease UK114</fullName>
    </submittedName>
</protein>
<dbReference type="InterPro" id="IPR006056">
    <property type="entry name" value="RidA"/>
</dbReference>
<dbReference type="GeneID" id="100197025"/>
<dbReference type="CDD" id="cd00448">
    <property type="entry name" value="YjgF_YER057c_UK114_family"/>
    <property type="match status" value="1"/>
</dbReference>
<dbReference type="FunFam" id="3.30.1330.40:FF:000001">
    <property type="entry name" value="L-PSP family endoribonuclease"/>
    <property type="match status" value="1"/>
</dbReference>
<dbReference type="Proteomes" id="UP001652625">
    <property type="component" value="Chromosome 12"/>
</dbReference>
<keyword evidence="3" id="KW-1185">Reference proteome</keyword>
<dbReference type="PROSITE" id="PS01094">
    <property type="entry name" value="UPF0076"/>
    <property type="match status" value="1"/>
</dbReference>
<dbReference type="PANTHER" id="PTHR11803:SF39">
    <property type="entry name" value="2-IMINOBUTANOATE_2-IMINOPROPANOATE DEAMINASE"/>
    <property type="match status" value="1"/>
</dbReference>
<evidence type="ECO:0000256" key="1">
    <source>
        <dbReference type="ARBA" id="ARBA00010552"/>
    </source>
</evidence>
<dbReference type="SUPFAM" id="SSF55298">
    <property type="entry name" value="YjgF-like"/>
    <property type="match status" value="1"/>
</dbReference>
<dbReference type="AlphaFoldDB" id="T2MFM6"/>
<dbReference type="EMBL" id="HAAD01004525">
    <property type="protein sequence ID" value="CDG70757.1"/>
    <property type="molecule type" value="mRNA"/>
</dbReference>
<proteinExistence type="evidence at transcript level"/>
<dbReference type="Gene3D" id="3.30.1330.40">
    <property type="entry name" value="RutC-like"/>
    <property type="match status" value="1"/>
</dbReference>
<dbReference type="GO" id="GO:0005739">
    <property type="term" value="C:mitochondrion"/>
    <property type="evidence" value="ECO:0007669"/>
    <property type="project" value="TreeGrafter"/>
</dbReference>
<dbReference type="InterPro" id="IPR035959">
    <property type="entry name" value="RutC-like_sf"/>
</dbReference>
<comment type="similarity">
    <text evidence="1">Belongs to the RutC family.</text>
</comment>
<dbReference type="OrthoDB" id="309640at2759"/>
<organism evidence="2">
    <name type="scientific">Hydra vulgaris</name>
    <name type="common">Hydra</name>
    <name type="synonym">Hydra attenuata</name>
    <dbReference type="NCBI Taxonomy" id="6087"/>
    <lineage>
        <taxon>Eukaryota</taxon>
        <taxon>Metazoa</taxon>
        <taxon>Cnidaria</taxon>
        <taxon>Hydrozoa</taxon>
        <taxon>Hydroidolina</taxon>
        <taxon>Anthoathecata</taxon>
        <taxon>Aplanulata</taxon>
        <taxon>Hydridae</taxon>
        <taxon>Hydra</taxon>
    </lineage>
</organism>
<evidence type="ECO:0000313" key="3">
    <source>
        <dbReference type="Proteomes" id="UP001652625"/>
    </source>
</evidence>
<name>T2MFM6_HYDVU</name>
<reference evidence="4" key="2">
    <citation type="submission" date="2025-05" db="UniProtKB">
        <authorList>
            <consortium name="RefSeq"/>
        </authorList>
    </citation>
    <scope>IDENTIFICATION</scope>
</reference>
<reference evidence="2" key="1">
    <citation type="journal article" date="2013" name="Genome Biol. Evol.">
        <title>Punctuated emergences of genetic and phenotypic innovations in eumetazoan, bilaterian, euteleostome, and hominidae ancestors.</title>
        <authorList>
            <person name="Wenger Y."/>
            <person name="Galliot B."/>
        </authorList>
    </citation>
    <scope>NUCLEOTIDE SEQUENCE</scope>
    <source>
        <tissue evidence="2">Whole animals</tissue>
    </source>
</reference>